<dbReference type="InterPro" id="IPR037523">
    <property type="entry name" value="VOC_core"/>
</dbReference>
<protein>
    <submittedName>
        <fullName evidence="2">Lactoylglutathione lyase</fullName>
    </submittedName>
</protein>
<feature type="domain" description="VOC" evidence="1">
    <location>
        <begin position="1"/>
        <end position="119"/>
    </location>
</feature>
<dbReference type="GO" id="GO:0016829">
    <property type="term" value="F:lyase activity"/>
    <property type="evidence" value="ECO:0007669"/>
    <property type="project" value="UniProtKB-KW"/>
</dbReference>
<keyword evidence="3" id="KW-1185">Reference proteome</keyword>
<gene>
    <name evidence="2" type="ORF">CLV67_119169</name>
</gene>
<dbReference type="Gene3D" id="3.10.180.10">
    <property type="entry name" value="2,3-Dihydroxybiphenyl 1,2-Dioxygenase, domain 1"/>
    <property type="match status" value="1"/>
</dbReference>
<sequence length="123" mass="13510">MFDEMFPILTTPDLARSLRFYRDLLGATVDYQFPPAGEPGYVGLRLGQSHLGIGQQDSPGDLTNDRITLWIYTDDCDEGLSRLRAGGVPVLQEPVDQPWGERMATVTDPDGNRVIIASRATSG</sequence>
<organism evidence="2 3">
    <name type="scientific">Actinoplanes italicus</name>
    <dbReference type="NCBI Taxonomy" id="113567"/>
    <lineage>
        <taxon>Bacteria</taxon>
        <taxon>Bacillati</taxon>
        <taxon>Actinomycetota</taxon>
        <taxon>Actinomycetes</taxon>
        <taxon>Micromonosporales</taxon>
        <taxon>Micromonosporaceae</taxon>
        <taxon>Actinoplanes</taxon>
    </lineage>
</organism>
<dbReference type="RefSeq" id="WP_203737476.1">
    <property type="nucleotide sequence ID" value="NZ_BOMO01000126.1"/>
</dbReference>
<dbReference type="Pfam" id="PF00903">
    <property type="entry name" value="Glyoxalase"/>
    <property type="match status" value="1"/>
</dbReference>
<accession>A0A2T0K1B5</accession>
<reference evidence="2 3" key="1">
    <citation type="submission" date="2018-03" db="EMBL/GenBank/DDBJ databases">
        <title>Genomic Encyclopedia of Archaeal and Bacterial Type Strains, Phase II (KMG-II): from individual species to whole genera.</title>
        <authorList>
            <person name="Goeker M."/>
        </authorList>
    </citation>
    <scope>NUCLEOTIDE SEQUENCE [LARGE SCALE GENOMIC DNA]</scope>
    <source>
        <strain evidence="2 3">DSM 43146</strain>
    </source>
</reference>
<proteinExistence type="predicted"/>
<dbReference type="AlphaFoldDB" id="A0A2T0K1B5"/>
<dbReference type="EMBL" id="PVMZ01000019">
    <property type="protein sequence ID" value="PRX16588.1"/>
    <property type="molecule type" value="Genomic_DNA"/>
</dbReference>
<name>A0A2T0K1B5_9ACTN</name>
<keyword evidence="2" id="KW-0456">Lyase</keyword>
<evidence type="ECO:0000313" key="3">
    <source>
        <dbReference type="Proteomes" id="UP000239415"/>
    </source>
</evidence>
<comment type="caution">
    <text evidence="2">The sequence shown here is derived from an EMBL/GenBank/DDBJ whole genome shotgun (WGS) entry which is preliminary data.</text>
</comment>
<dbReference type="PANTHER" id="PTHR34109">
    <property type="entry name" value="BNAUNNG04460D PROTEIN-RELATED"/>
    <property type="match status" value="1"/>
</dbReference>
<dbReference type="PROSITE" id="PS51819">
    <property type="entry name" value="VOC"/>
    <property type="match status" value="1"/>
</dbReference>
<dbReference type="InterPro" id="IPR029068">
    <property type="entry name" value="Glyas_Bleomycin-R_OHBP_Dase"/>
</dbReference>
<dbReference type="Proteomes" id="UP000239415">
    <property type="component" value="Unassembled WGS sequence"/>
</dbReference>
<evidence type="ECO:0000313" key="2">
    <source>
        <dbReference type="EMBL" id="PRX16588.1"/>
    </source>
</evidence>
<dbReference type="InterPro" id="IPR004360">
    <property type="entry name" value="Glyas_Fos-R_dOase_dom"/>
</dbReference>
<dbReference type="SUPFAM" id="SSF54593">
    <property type="entry name" value="Glyoxalase/Bleomycin resistance protein/Dihydroxybiphenyl dioxygenase"/>
    <property type="match status" value="1"/>
</dbReference>
<evidence type="ECO:0000259" key="1">
    <source>
        <dbReference type="PROSITE" id="PS51819"/>
    </source>
</evidence>